<dbReference type="CDD" id="cd01109">
    <property type="entry name" value="HTH_YyaN"/>
    <property type="match status" value="1"/>
</dbReference>
<dbReference type="Gene3D" id="1.10.1660.10">
    <property type="match status" value="1"/>
</dbReference>
<gene>
    <name evidence="6" type="ORF">BC351_23690</name>
</gene>
<dbReference type="Proteomes" id="UP000190626">
    <property type="component" value="Unassembled WGS sequence"/>
</dbReference>
<accession>A0A1V4HML0</accession>
<dbReference type="SUPFAM" id="SSF46955">
    <property type="entry name" value="Putative DNA-binding domain"/>
    <property type="match status" value="1"/>
</dbReference>
<dbReference type="PRINTS" id="PR00040">
    <property type="entry name" value="HTHMERR"/>
</dbReference>
<keyword evidence="7" id="KW-1185">Reference proteome</keyword>
<name>A0A1V4HML0_9BACL</name>
<evidence type="ECO:0000313" key="7">
    <source>
        <dbReference type="Proteomes" id="UP000190626"/>
    </source>
</evidence>
<dbReference type="GO" id="GO:0003700">
    <property type="term" value="F:DNA-binding transcription factor activity"/>
    <property type="evidence" value="ECO:0007669"/>
    <property type="project" value="InterPro"/>
</dbReference>
<organism evidence="6 7">
    <name type="scientific">Paenibacillus ferrarius</name>
    <dbReference type="NCBI Taxonomy" id="1469647"/>
    <lineage>
        <taxon>Bacteria</taxon>
        <taxon>Bacillati</taxon>
        <taxon>Bacillota</taxon>
        <taxon>Bacilli</taxon>
        <taxon>Bacillales</taxon>
        <taxon>Paenibacillaceae</taxon>
        <taxon>Paenibacillus</taxon>
    </lineage>
</organism>
<keyword evidence="3" id="KW-0238">DNA-binding</keyword>
<evidence type="ECO:0000256" key="4">
    <source>
        <dbReference type="ARBA" id="ARBA00023163"/>
    </source>
</evidence>
<evidence type="ECO:0000256" key="3">
    <source>
        <dbReference type="ARBA" id="ARBA00023125"/>
    </source>
</evidence>
<dbReference type="GO" id="GO:0003677">
    <property type="term" value="F:DNA binding"/>
    <property type="evidence" value="ECO:0007669"/>
    <property type="project" value="UniProtKB-KW"/>
</dbReference>
<protein>
    <submittedName>
        <fullName evidence="6">MerR family transcriptional regulator</fullName>
    </submittedName>
</protein>
<dbReference type="Pfam" id="PF13411">
    <property type="entry name" value="MerR_1"/>
    <property type="match status" value="1"/>
</dbReference>
<proteinExistence type="predicted"/>
<dbReference type="PANTHER" id="PTHR30204:SF69">
    <property type="entry name" value="MERR-FAMILY TRANSCRIPTIONAL REGULATOR"/>
    <property type="match status" value="1"/>
</dbReference>
<dbReference type="STRING" id="1469647.BC351_23690"/>
<keyword evidence="4" id="KW-0804">Transcription</keyword>
<dbReference type="InterPro" id="IPR009061">
    <property type="entry name" value="DNA-bd_dom_put_sf"/>
</dbReference>
<dbReference type="SMART" id="SM00422">
    <property type="entry name" value="HTH_MERR"/>
    <property type="match status" value="1"/>
</dbReference>
<dbReference type="AlphaFoldDB" id="A0A1V4HML0"/>
<keyword evidence="1" id="KW-0678">Repressor</keyword>
<evidence type="ECO:0000259" key="5">
    <source>
        <dbReference type="PROSITE" id="PS50937"/>
    </source>
</evidence>
<dbReference type="RefSeq" id="WP_079412154.1">
    <property type="nucleotide sequence ID" value="NZ_MBTG01000010.1"/>
</dbReference>
<dbReference type="InterPro" id="IPR000551">
    <property type="entry name" value="MerR-type_HTH_dom"/>
</dbReference>
<sequence length="123" mass="14439">MGFTIGDVAEQTGLSMHTLRYYENEGIVPNVKRNEGGTRIYEQKDIEWLEFVCCLRNTGMTIAELKGFVGLVLQGHETIDERMRMLDRQMERIQTQIDQLTVYRTMVDKKMGWYRNYVAKHQA</sequence>
<dbReference type="InterPro" id="IPR047057">
    <property type="entry name" value="MerR_fam"/>
</dbReference>
<dbReference type="PROSITE" id="PS50937">
    <property type="entry name" value="HTH_MERR_2"/>
    <property type="match status" value="1"/>
</dbReference>
<evidence type="ECO:0000313" key="6">
    <source>
        <dbReference type="EMBL" id="OPH58365.1"/>
    </source>
</evidence>
<comment type="caution">
    <text evidence="6">The sequence shown here is derived from an EMBL/GenBank/DDBJ whole genome shotgun (WGS) entry which is preliminary data.</text>
</comment>
<feature type="domain" description="HTH merR-type" evidence="5">
    <location>
        <begin position="1"/>
        <end position="71"/>
    </location>
</feature>
<reference evidence="7" key="1">
    <citation type="submission" date="2016-07" db="EMBL/GenBank/DDBJ databases">
        <authorList>
            <person name="Florea S."/>
            <person name="Webb J.S."/>
            <person name="Jaromczyk J."/>
            <person name="Schardl C.L."/>
        </authorList>
    </citation>
    <scope>NUCLEOTIDE SEQUENCE [LARGE SCALE GENOMIC DNA]</scope>
    <source>
        <strain evidence="7">CY1</strain>
    </source>
</reference>
<dbReference type="PROSITE" id="PS00552">
    <property type="entry name" value="HTH_MERR_1"/>
    <property type="match status" value="1"/>
</dbReference>
<evidence type="ECO:0000256" key="1">
    <source>
        <dbReference type="ARBA" id="ARBA00022491"/>
    </source>
</evidence>
<dbReference type="EMBL" id="MBTG01000010">
    <property type="protein sequence ID" value="OPH58365.1"/>
    <property type="molecule type" value="Genomic_DNA"/>
</dbReference>
<dbReference type="OrthoDB" id="9811174at2"/>
<keyword evidence="2" id="KW-0805">Transcription regulation</keyword>
<evidence type="ECO:0000256" key="2">
    <source>
        <dbReference type="ARBA" id="ARBA00023015"/>
    </source>
</evidence>
<dbReference type="PANTHER" id="PTHR30204">
    <property type="entry name" value="REDOX-CYCLING DRUG-SENSING TRANSCRIPTIONAL ACTIVATOR SOXR"/>
    <property type="match status" value="1"/>
</dbReference>